<dbReference type="EMBL" id="JAUJYN010000007">
    <property type="protein sequence ID" value="KAK1265777.1"/>
    <property type="molecule type" value="Genomic_DNA"/>
</dbReference>
<evidence type="ECO:0000313" key="1">
    <source>
        <dbReference type="EMBL" id="KAK1265777.1"/>
    </source>
</evidence>
<dbReference type="Proteomes" id="UP001179952">
    <property type="component" value="Unassembled WGS sequence"/>
</dbReference>
<proteinExistence type="predicted"/>
<organism evidence="1 2">
    <name type="scientific">Acorus gramineus</name>
    <name type="common">Dwarf sweet flag</name>
    <dbReference type="NCBI Taxonomy" id="55184"/>
    <lineage>
        <taxon>Eukaryota</taxon>
        <taxon>Viridiplantae</taxon>
        <taxon>Streptophyta</taxon>
        <taxon>Embryophyta</taxon>
        <taxon>Tracheophyta</taxon>
        <taxon>Spermatophyta</taxon>
        <taxon>Magnoliopsida</taxon>
        <taxon>Liliopsida</taxon>
        <taxon>Acoraceae</taxon>
        <taxon>Acorus</taxon>
    </lineage>
</organism>
<evidence type="ECO:0000313" key="2">
    <source>
        <dbReference type="Proteomes" id="UP001179952"/>
    </source>
</evidence>
<accession>A0AAV9ANY5</accession>
<comment type="caution">
    <text evidence="1">The sequence shown here is derived from an EMBL/GenBank/DDBJ whole genome shotgun (WGS) entry which is preliminary data.</text>
</comment>
<gene>
    <name evidence="1" type="ORF">QJS04_geneDACA015311</name>
</gene>
<name>A0AAV9ANY5_ACOGR</name>
<dbReference type="AlphaFoldDB" id="A0AAV9ANY5"/>
<sequence>MLGKTRRGSLFELRSLRTLCSGHCLNKLERSTSSVRLTPSSSYRVMRISFTASFTTSMPREKIGRSGSVSNGGFNLLPCV</sequence>
<protein>
    <submittedName>
        <fullName evidence="1">Uncharacterized protein</fullName>
    </submittedName>
</protein>
<reference evidence="1" key="1">
    <citation type="journal article" date="2023" name="Nat. Commun.">
        <title>Diploid and tetraploid genomes of Acorus and the evolution of monocots.</title>
        <authorList>
            <person name="Ma L."/>
            <person name="Liu K.W."/>
            <person name="Li Z."/>
            <person name="Hsiao Y.Y."/>
            <person name="Qi Y."/>
            <person name="Fu T."/>
            <person name="Tang G.D."/>
            <person name="Zhang D."/>
            <person name="Sun W.H."/>
            <person name="Liu D.K."/>
            <person name="Li Y."/>
            <person name="Chen G.Z."/>
            <person name="Liu X.D."/>
            <person name="Liao X.Y."/>
            <person name="Jiang Y.T."/>
            <person name="Yu X."/>
            <person name="Hao Y."/>
            <person name="Huang J."/>
            <person name="Zhao X.W."/>
            <person name="Ke S."/>
            <person name="Chen Y.Y."/>
            <person name="Wu W.L."/>
            <person name="Hsu J.L."/>
            <person name="Lin Y.F."/>
            <person name="Huang M.D."/>
            <person name="Li C.Y."/>
            <person name="Huang L."/>
            <person name="Wang Z.W."/>
            <person name="Zhao X."/>
            <person name="Zhong W.Y."/>
            <person name="Peng D.H."/>
            <person name="Ahmad S."/>
            <person name="Lan S."/>
            <person name="Zhang J.S."/>
            <person name="Tsai W.C."/>
            <person name="Van de Peer Y."/>
            <person name="Liu Z.J."/>
        </authorList>
    </citation>
    <scope>NUCLEOTIDE SEQUENCE</scope>
    <source>
        <strain evidence="1">SCP</strain>
    </source>
</reference>
<keyword evidence="2" id="KW-1185">Reference proteome</keyword>
<reference evidence="1" key="2">
    <citation type="submission" date="2023-06" db="EMBL/GenBank/DDBJ databases">
        <authorList>
            <person name="Ma L."/>
            <person name="Liu K.-W."/>
            <person name="Li Z."/>
            <person name="Hsiao Y.-Y."/>
            <person name="Qi Y."/>
            <person name="Fu T."/>
            <person name="Tang G."/>
            <person name="Zhang D."/>
            <person name="Sun W.-H."/>
            <person name="Liu D.-K."/>
            <person name="Li Y."/>
            <person name="Chen G.-Z."/>
            <person name="Liu X.-D."/>
            <person name="Liao X.-Y."/>
            <person name="Jiang Y.-T."/>
            <person name="Yu X."/>
            <person name="Hao Y."/>
            <person name="Huang J."/>
            <person name="Zhao X.-W."/>
            <person name="Ke S."/>
            <person name="Chen Y.-Y."/>
            <person name="Wu W.-L."/>
            <person name="Hsu J.-L."/>
            <person name="Lin Y.-F."/>
            <person name="Huang M.-D."/>
            <person name="Li C.-Y."/>
            <person name="Huang L."/>
            <person name="Wang Z.-W."/>
            <person name="Zhao X."/>
            <person name="Zhong W.-Y."/>
            <person name="Peng D.-H."/>
            <person name="Ahmad S."/>
            <person name="Lan S."/>
            <person name="Zhang J.-S."/>
            <person name="Tsai W.-C."/>
            <person name="Van De Peer Y."/>
            <person name="Liu Z.-J."/>
        </authorList>
    </citation>
    <scope>NUCLEOTIDE SEQUENCE</scope>
    <source>
        <strain evidence="1">SCP</strain>
        <tissue evidence="1">Leaves</tissue>
    </source>
</reference>